<dbReference type="InterPro" id="IPR050678">
    <property type="entry name" value="DNA_Partitioning_ATPase"/>
</dbReference>
<evidence type="ECO:0000313" key="3">
    <source>
        <dbReference type="Proteomes" id="UP000240410"/>
    </source>
</evidence>
<dbReference type="EMBL" id="PYOJ01000019">
    <property type="protein sequence ID" value="PSV88259.1"/>
    <property type="molecule type" value="Genomic_DNA"/>
</dbReference>
<dbReference type="SUPFAM" id="SSF52540">
    <property type="entry name" value="P-loop containing nucleoside triphosphate hydrolases"/>
    <property type="match status" value="1"/>
</dbReference>
<dbReference type="RefSeq" id="WP_045070364.1">
    <property type="nucleotide sequence ID" value="NZ_JZSL01000025.1"/>
</dbReference>
<dbReference type="CDD" id="cd02042">
    <property type="entry name" value="ParAB_family"/>
    <property type="match status" value="1"/>
</dbReference>
<dbReference type="Pfam" id="PF13614">
    <property type="entry name" value="AAA_31"/>
    <property type="match status" value="1"/>
</dbReference>
<dbReference type="OrthoDB" id="6289637at2"/>
<gene>
    <name evidence="2" type="ORF">CTM89_14880</name>
</gene>
<evidence type="ECO:0000313" key="2">
    <source>
        <dbReference type="EMBL" id="PSV88259.1"/>
    </source>
</evidence>
<dbReference type="Gene3D" id="3.40.50.300">
    <property type="entry name" value="P-loop containing nucleotide triphosphate hydrolases"/>
    <property type="match status" value="1"/>
</dbReference>
<reference evidence="2 3" key="1">
    <citation type="submission" date="2018-03" db="EMBL/GenBank/DDBJ databases">
        <title>Whole genome sequencing of Histamine producing bacteria.</title>
        <authorList>
            <person name="Butler K."/>
        </authorList>
    </citation>
    <scope>NUCLEOTIDE SEQUENCE [LARGE SCALE GENOMIC DNA]</scope>
    <source>
        <strain evidence="2 3">ATCC 33979</strain>
    </source>
</reference>
<dbReference type="PANTHER" id="PTHR13696:SF98">
    <property type="entry name" value="PLASMID PARTITION PROTEIN A"/>
    <property type="match status" value="1"/>
</dbReference>
<feature type="domain" description="AAA" evidence="1">
    <location>
        <begin position="115"/>
        <end position="301"/>
    </location>
</feature>
<comment type="caution">
    <text evidence="2">The sequence shown here is derived from an EMBL/GenBank/DDBJ whole genome shotgun (WGS) entry which is preliminary data.</text>
</comment>
<dbReference type="Proteomes" id="UP000240410">
    <property type="component" value="Unassembled WGS sequence"/>
</dbReference>
<organism evidence="2 3">
    <name type="scientific">Photobacterium leiognathi</name>
    <dbReference type="NCBI Taxonomy" id="553611"/>
    <lineage>
        <taxon>Bacteria</taxon>
        <taxon>Pseudomonadati</taxon>
        <taxon>Pseudomonadota</taxon>
        <taxon>Gammaproteobacteria</taxon>
        <taxon>Vibrionales</taxon>
        <taxon>Vibrionaceae</taxon>
        <taxon>Photobacterium</taxon>
    </lineage>
</organism>
<dbReference type="AlphaFoldDB" id="A0A2T3M7L3"/>
<dbReference type="PANTHER" id="PTHR13696">
    <property type="entry name" value="P-LOOP CONTAINING NUCLEOSIDE TRIPHOSPHATE HYDROLASE"/>
    <property type="match status" value="1"/>
</dbReference>
<evidence type="ECO:0000259" key="1">
    <source>
        <dbReference type="Pfam" id="PF13614"/>
    </source>
</evidence>
<dbReference type="InterPro" id="IPR027417">
    <property type="entry name" value="P-loop_NTPase"/>
</dbReference>
<name>A0A2T3M7L3_PHOLE</name>
<dbReference type="InterPro" id="IPR025669">
    <property type="entry name" value="AAA_dom"/>
</dbReference>
<protein>
    <submittedName>
        <fullName evidence="2">ParA family protein</fullName>
    </submittedName>
</protein>
<sequence length="418" mass="47383">MTEVDRLKQIAVNMQKEQLSKKELIVQQTSVSVSDEEIDGMDRLVYNHCLNKKTFREFTRLSPITFQNRIKQAIEDGVIPEPIYQNKQHLFTRSHIYALLKHWGMPTYRDNYKPRVIAVENQKGGTGKSTTSALMSVAAALDLDTNARVLLMDLDPQGTLGQGMISGKVNEDTIYLTAVDIILGQFESEGEYASLSNAGYTDRDIILNSTFNTHIANLDVMPAFSTDERFHDLFWQAESDDMKEKMITRLATEVIPVLKEQYDIIIVDTPPQESPLIWAANEALDCLLIPISPREYDFASTTNYILTTSQRLESLPSKGKNLLWSRVLVVNHDEKSKPERDTIDKLSRTVQDRLLSSYMVHSELVVAASALNRTALDVAKSEKRVSNKKYDETVNSINSVYRQVIREIKAISTKQSTN</sequence>
<accession>A0A2T3M7L3</accession>
<proteinExistence type="predicted"/>